<dbReference type="InterPro" id="IPR027417">
    <property type="entry name" value="P-loop_NTPase"/>
</dbReference>
<dbReference type="GeneID" id="19484951"/>
<dbReference type="Proteomes" id="UP000024445">
    <property type="component" value="Segment"/>
</dbReference>
<sequence>MKVQVLKAIPASGKTKAILENIQETGQKAIIASISRQLSRQSYDYFETLGGEGVIIDADNRKGKTSVNEAIKECIQTSDVIFITHKALLTFSDFDLLKGFHLYIDEVPELVTFEKFSFSQNLDHILEMCEPISGELGVYDSLALLEDHRERVTELAKEGYNGRDDICATLLPLYSSLLQGIPVKLQLTEKGSNCYFITDVSVRSWDVFESITIACANIEDTFTGKILKHFNGWEFHESPLQNKLLFNEYSNSSRITIHVLMEQSWSRHASDQERDGISNYNKMKNIIEGLIHGQDFIYTRNSYRARFSAGLEVPYNPHGLNSYSSYKNAAVMFSFNPMPWQVPLLRELACSAELEPDTLVDAYIVSKYLEPAFQLCSRSNIRISKSNAKVNFFVPDMRLAEYMKELYFPNAIISTENMIKAPERKTERNRKSFQKMFNMTKHEKYRYMYLLRKMGRKLDPLNASDVMIVQKWITDQRS</sequence>
<dbReference type="Gene3D" id="3.40.50.300">
    <property type="entry name" value="P-loop containing nucleotide triphosphate hydrolases"/>
    <property type="match status" value="1"/>
</dbReference>
<dbReference type="KEGG" id="vg:19484951"/>
<reference evidence="1 2" key="1">
    <citation type="submission" date="2014-01" db="EMBL/GenBank/DDBJ databases">
        <authorList>
            <person name="Zhang G."/>
            <person name="Jin J."/>
            <person name="Li Z.J."/>
            <person name="Wang S.W."/>
            <person name="Chen S.J."/>
            <person name="Wang S.M."/>
            <person name="Wang X.T."/>
            <person name="Li Y.H."/>
            <person name="Wang J."/>
            <person name="Yang C.K."/>
            <person name="Wang L."/>
        </authorList>
    </citation>
    <scope>NUCLEOTIDE SEQUENCE [LARGE SCALE GENOMIC DNA]</scope>
</reference>
<evidence type="ECO:0000313" key="2">
    <source>
        <dbReference type="Proteomes" id="UP000024445"/>
    </source>
</evidence>
<keyword evidence="2" id="KW-1185">Reference proteome</keyword>
<gene>
    <name evidence="1" type="ORF">PS2_067</name>
</gene>
<dbReference type="EMBL" id="KJ025957">
    <property type="protein sequence ID" value="AHY25314.1"/>
    <property type="molecule type" value="Genomic_DNA"/>
</dbReference>
<accession>A0A023W4Q8</accession>
<dbReference type="OrthoDB" id="2680at10239"/>
<dbReference type="RefSeq" id="YP_009030114.1">
    <property type="nucleotide sequence ID" value="NC_024121.1"/>
</dbReference>
<evidence type="ECO:0000313" key="1">
    <source>
        <dbReference type="EMBL" id="AHY25314.1"/>
    </source>
</evidence>
<dbReference type="SUPFAM" id="SSF52540">
    <property type="entry name" value="P-loop containing nucleoside triphosphate hydrolases"/>
    <property type="match status" value="1"/>
</dbReference>
<proteinExistence type="predicted"/>
<organism evidence="1 2">
    <name type="scientific">Serratia phage PS2</name>
    <dbReference type="NCBI Taxonomy" id="1481112"/>
    <lineage>
        <taxon>Viruses</taxon>
        <taxon>Duplodnaviria</taxon>
        <taxon>Heunggongvirae</taxon>
        <taxon>Uroviricota</taxon>
        <taxon>Caudoviricetes</taxon>
        <taxon>Muldoonvirus</taxon>
        <taxon>Muldoonvirus PS2</taxon>
    </lineage>
</organism>
<protein>
    <submittedName>
        <fullName evidence="1">Uncharacterized protein</fullName>
    </submittedName>
</protein>
<name>A0A023W4Q8_9CAUD</name>